<dbReference type="AlphaFoldDB" id="A0A7R9GD09"/>
<dbReference type="InterPro" id="IPR035979">
    <property type="entry name" value="RBD_domain_sf"/>
</dbReference>
<evidence type="ECO:0000256" key="1">
    <source>
        <dbReference type="ARBA" id="ARBA00022884"/>
    </source>
</evidence>
<keyword evidence="1 2" id="KW-0694">RNA-binding</keyword>
<evidence type="ECO:0000313" key="6">
    <source>
        <dbReference type="Proteomes" id="UP000678499"/>
    </source>
</evidence>
<evidence type="ECO:0000259" key="4">
    <source>
        <dbReference type="PROSITE" id="PS50102"/>
    </source>
</evidence>
<evidence type="ECO:0000313" key="5">
    <source>
        <dbReference type="EMBL" id="CAD7276514.1"/>
    </source>
</evidence>
<protein>
    <recommendedName>
        <fullName evidence="4">RRM domain-containing protein</fullName>
    </recommendedName>
</protein>
<proteinExistence type="predicted"/>
<evidence type="ECO:0000256" key="2">
    <source>
        <dbReference type="PROSITE-ProRule" id="PRU00176"/>
    </source>
</evidence>
<feature type="region of interest" description="Disordered" evidence="3">
    <location>
        <begin position="1"/>
        <end position="98"/>
    </location>
</feature>
<dbReference type="Gene3D" id="3.30.70.330">
    <property type="match status" value="1"/>
</dbReference>
<evidence type="ECO:0000256" key="3">
    <source>
        <dbReference type="SAM" id="MobiDB-lite"/>
    </source>
</evidence>
<dbReference type="EMBL" id="OA882680">
    <property type="protein sequence ID" value="CAD7276514.1"/>
    <property type="molecule type" value="Genomic_DNA"/>
</dbReference>
<feature type="compositionally biased region" description="Basic and acidic residues" evidence="3">
    <location>
        <begin position="67"/>
        <end position="76"/>
    </location>
</feature>
<feature type="region of interest" description="Disordered" evidence="3">
    <location>
        <begin position="182"/>
        <end position="254"/>
    </location>
</feature>
<dbReference type="CDD" id="cd12363">
    <property type="entry name" value="RRM_TRA2"/>
    <property type="match status" value="1"/>
</dbReference>
<feature type="compositionally biased region" description="Basic residues" evidence="3">
    <location>
        <begin position="31"/>
        <end position="66"/>
    </location>
</feature>
<feature type="domain" description="RRM" evidence="4">
    <location>
        <begin position="100"/>
        <end position="178"/>
    </location>
</feature>
<dbReference type="GO" id="GO:0003723">
    <property type="term" value="F:RNA binding"/>
    <property type="evidence" value="ECO:0007669"/>
    <property type="project" value="UniProtKB-UniRule"/>
</dbReference>
<sequence length="254" mass="30287">MSDREVSPRPRGGSMERRDRERDTNGDERRRRISRSPVRRRTRSPTRSRSRERRRRRTRSRSKSPSRGRERVVERRNRSRSPMSSRKRHMGDRDLPDPSRVLGVFGLSLYTTERDLHNVFHKFGGIERVTVVLDAQTGRSRGFAFVYFESYEDAKAAKEECSGMEMDGRKIRVDFSITQRAHTPTPGIYMGRPNAKRTTRNRYGYDRDRVERRSRSPYGKRRDGGGHYERHDRHERSRSRSYTPPSRKYRRGYY</sequence>
<dbReference type="InterPro" id="IPR000504">
    <property type="entry name" value="RRM_dom"/>
</dbReference>
<name>A0A7R9GD09_9CRUS</name>
<dbReference type="PANTHER" id="PTHR48034">
    <property type="entry name" value="TRANSFORMER-2 SEX-DETERMINING PROTEIN-RELATED"/>
    <property type="match status" value="1"/>
</dbReference>
<dbReference type="InterPro" id="IPR050441">
    <property type="entry name" value="RBM"/>
</dbReference>
<accession>A0A7R9GD09</accession>
<dbReference type="Proteomes" id="UP000678499">
    <property type="component" value="Unassembled WGS sequence"/>
</dbReference>
<reference evidence="5" key="1">
    <citation type="submission" date="2020-11" db="EMBL/GenBank/DDBJ databases">
        <authorList>
            <person name="Tran Van P."/>
        </authorList>
    </citation>
    <scope>NUCLEOTIDE SEQUENCE</scope>
</reference>
<dbReference type="SMART" id="SM00360">
    <property type="entry name" value="RRM"/>
    <property type="match status" value="1"/>
</dbReference>
<dbReference type="OrthoDB" id="439808at2759"/>
<keyword evidence="6" id="KW-1185">Reference proteome</keyword>
<gene>
    <name evidence="5" type="ORF">NMOB1V02_LOCUS4273</name>
</gene>
<feature type="compositionally biased region" description="Basic and acidic residues" evidence="3">
    <location>
        <begin position="203"/>
        <end position="235"/>
    </location>
</feature>
<dbReference type="InterPro" id="IPR012677">
    <property type="entry name" value="Nucleotide-bd_a/b_plait_sf"/>
</dbReference>
<dbReference type="SUPFAM" id="SSF54928">
    <property type="entry name" value="RNA-binding domain, RBD"/>
    <property type="match status" value="1"/>
</dbReference>
<dbReference type="EMBL" id="CAJPEX010000643">
    <property type="protein sequence ID" value="CAG0916666.1"/>
    <property type="molecule type" value="Genomic_DNA"/>
</dbReference>
<feature type="compositionally biased region" description="Basic and acidic residues" evidence="3">
    <location>
        <begin position="1"/>
        <end position="30"/>
    </location>
</feature>
<organism evidence="5">
    <name type="scientific">Notodromas monacha</name>
    <dbReference type="NCBI Taxonomy" id="399045"/>
    <lineage>
        <taxon>Eukaryota</taxon>
        <taxon>Metazoa</taxon>
        <taxon>Ecdysozoa</taxon>
        <taxon>Arthropoda</taxon>
        <taxon>Crustacea</taxon>
        <taxon>Oligostraca</taxon>
        <taxon>Ostracoda</taxon>
        <taxon>Podocopa</taxon>
        <taxon>Podocopida</taxon>
        <taxon>Cypridocopina</taxon>
        <taxon>Cypridoidea</taxon>
        <taxon>Cyprididae</taxon>
        <taxon>Notodromas</taxon>
    </lineage>
</organism>
<dbReference type="PROSITE" id="PS50102">
    <property type="entry name" value="RRM"/>
    <property type="match status" value="1"/>
</dbReference>
<dbReference type="Pfam" id="PF00076">
    <property type="entry name" value="RRM_1"/>
    <property type="match status" value="1"/>
</dbReference>